<dbReference type="GO" id="GO:0003723">
    <property type="term" value="F:RNA binding"/>
    <property type="evidence" value="ECO:0007669"/>
    <property type="project" value="InterPro"/>
</dbReference>
<comment type="caution">
    <text evidence="3">The sequence shown here is derived from an EMBL/GenBank/DDBJ whole genome shotgun (WGS) entry which is preliminary data.</text>
</comment>
<gene>
    <name evidence="3" type="ORF">LTR05_003232</name>
</gene>
<dbReference type="PANTHER" id="PTHR12732">
    <property type="entry name" value="UNCHARACTERIZED PROTEASOME COMPONENT REGION PCI-CONTAINING"/>
    <property type="match status" value="1"/>
</dbReference>
<dbReference type="Proteomes" id="UP001309876">
    <property type="component" value="Unassembled WGS sequence"/>
</dbReference>
<keyword evidence="4" id="KW-1185">Reference proteome</keyword>
<feature type="region of interest" description="Disordered" evidence="2">
    <location>
        <begin position="152"/>
        <end position="173"/>
    </location>
</feature>
<evidence type="ECO:0000256" key="1">
    <source>
        <dbReference type="PROSITE-ProRule" id="PRU00339"/>
    </source>
</evidence>
<dbReference type="InterPro" id="IPR019734">
    <property type="entry name" value="TPR_rpt"/>
</dbReference>
<evidence type="ECO:0000313" key="3">
    <source>
        <dbReference type="EMBL" id="KAK5089008.1"/>
    </source>
</evidence>
<dbReference type="AlphaFoldDB" id="A0AAN7Y8B2"/>
<dbReference type="PANTHER" id="PTHR12732:SF8">
    <property type="entry name" value="NUCLEAR MRNA EXPORT PROTEIN THP1"/>
    <property type="match status" value="1"/>
</dbReference>
<feature type="compositionally biased region" description="Low complexity" evidence="2">
    <location>
        <begin position="158"/>
        <end position="168"/>
    </location>
</feature>
<dbReference type="InterPro" id="IPR045114">
    <property type="entry name" value="Csn12-like"/>
</dbReference>
<dbReference type="PROSITE" id="PS50005">
    <property type="entry name" value="TPR"/>
    <property type="match status" value="1"/>
</dbReference>
<evidence type="ECO:0000313" key="4">
    <source>
        <dbReference type="Proteomes" id="UP001309876"/>
    </source>
</evidence>
<evidence type="ECO:0000256" key="2">
    <source>
        <dbReference type="SAM" id="MobiDB-lite"/>
    </source>
</evidence>
<protein>
    <recommendedName>
        <fullName evidence="5">PCI domain-containing protein</fullName>
    </recommendedName>
</protein>
<dbReference type="EMBL" id="JAVRRJ010000002">
    <property type="protein sequence ID" value="KAK5089008.1"/>
    <property type="molecule type" value="Genomic_DNA"/>
</dbReference>
<sequence length="601" mass="67587">MSTIDSFLQQIQHGITTHNGRRIADFLVLNFDNLDPEKQKPYQDLHNELNSRYPTNNNNKDAQLSNKVKNSLSSEALRSIHSPFCEAVIGYFRYVRDFAGDSGLLKARKIERVTKQCIAALREDQPGPTMIPVVLYLTNVLRQISINLDRDPELRGLNSGDGSTTSSIGGSGGDDDNISISYVEQTGNTLREAFMKIVKVTNPTNRIIPPAPDHLLSGLYLMLNSCMRIYQHAGKLRNSESILQQLELRCPPISFYPAAQRVTFLYYLGLFYFTSNQFYRALLCLQTAYEMCPKRACNTQRQMILIHLLATNICIGRLPRNILLYDLAAHPISRPFAELNQIIRNGDIGRFHVFMDYTLPSPLSDSADWLLRKRVLLQLKNRCEILVWRSLIYRATKYAGFLGSSEEGRQASMPYVRYSHIHQAACISYARARQMVYDTTGGSVDLNSGSDNEYIDPEFVDSGYNSDEHDNYHEAGGEACYHQPDHTGLHDPTPEEINGVFLSLISQGLLKGFVHHSYPDLLQSRFAIPGVRRPQSKAFDSIATQAGHTWKDVGFPSIFEVIREREEASDGGVVPGWVTEEKAKRSGGRVINLAGARAVGQ</sequence>
<feature type="repeat" description="TPR" evidence="1">
    <location>
        <begin position="262"/>
        <end position="295"/>
    </location>
</feature>
<evidence type="ECO:0008006" key="5">
    <source>
        <dbReference type="Google" id="ProtNLM"/>
    </source>
</evidence>
<accession>A0AAN7Y8B2</accession>
<reference evidence="3 4" key="1">
    <citation type="submission" date="2023-08" db="EMBL/GenBank/DDBJ databases">
        <title>Black Yeasts Isolated from many extreme environments.</title>
        <authorList>
            <person name="Coleine C."/>
            <person name="Stajich J.E."/>
            <person name="Selbmann L."/>
        </authorList>
    </citation>
    <scope>NUCLEOTIDE SEQUENCE [LARGE SCALE GENOMIC DNA]</scope>
    <source>
        <strain evidence="3 4">CCFEE 5910</strain>
    </source>
</reference>
<name>A0AAN7Y8B2_9EURO</name>
<dbReference type="SMART" id="SM00753">
    <property type="entry name" value="PAM"/>
    <property type="match status" value="1"/>
</dbReference>
<keyword evidence="1" id="KW-0802">TPR repeat</keyword>
<organism evidence="3 4">
    <name type="scientific">Lithohypha guttulata</name>
    <dbReference type="NCBI Taxonomy" id="1690604"/>
    <lineage>
        <taxon>Eukaryota</taxon>
        <taxon>Fungi</taxon>
        <taxon>Dikarya</taxon>
        <taxon>Ascomycota</taxon>
        <taxon>Pezizomycotina</taxon>
        <taxon>Eurotiomycetes</taxon>
        <taxon>Chaetothyriomycetidae</taxon>
        <taxon>Chaetothyriales</taxon>
        <taxon>Trichomeriaceae</taxon>
        <taxon>Lithohypha</taxon>
    </lineage>
</organism>
<proteinExistence type="predicted"/>
<dbReference type="GO" id="GO:0003690">
    <property type="term" value="F:double-stranded DNA binding"/>
    <property type="evidence" value="ECO:0007669"/>
    <property type="project" value="InterPro"/>
</dbReference>